<dbReference type="Gene3D" id="3.30.70.1690">
    <property type="match status" value="1"/>
</dbReference>
<keyword evidence="1" id="KW-0472">Membrane</keyword>
<name>F8L2G7_PARAV</name>
<feature type="domain" description="Tyrosine specific protein phosphatases" evidence="2">
    <location>
        <begin position="210"/>
        <end position="259"/>
    </location>
</feature>
<dbReference type="Gene3D" id="3.90.190.10">
    <property type="entry name" value="Protein tyrosine phosphatase superfamily"/>
    <property type="match status" value="1"/>
</dbReference>
<evidence type="ECO:0000256" key="1">
    <source>
        <dbReference type="SAM" id="Phobius"/>
    </source>
</evidence>
<dbReference type="PROSITE" id="PS00383">
    <property type="entry name" value="TYR_PHOSPHATASE_1"/>
    <property type="match status" value="1"/>
</dbReference>
<dbReference type="STRING" id="765952.PUV_25300"/>
<evidence type="ECO:0000313" key="4">
    <source>
        <dbReference type="Proteomes" id="UP000000495"/>
    </source>
</evidence>
<dbReference type="OrthoDB" id="21920at2"/>
<dbReference type="eggNOG" id="COG5599">
    <property type="taxonomic scope" value="Bacteria"/>
</dbReference>
<reference evidence="3 4" key="2">
    <citation type="journal article" date="2011" name="Mol. Biol. Evol.">
        <title>Unity in variety--the pan-genome of the Chlamydiae.</title>
        <authorList>
            <person name="Collingro A."/>
            <person name="Tischler P."/>
            <person name="Weinmaier T."/>
            <person name="Penz T."/>
            <person name="Heinz E."/>
            <person name="Brunham R.C."/>
            <person name="Read T.D."/>
            <person name="Bavoil P.M."/>
            <person name="Sachse K."/>
            <person name="Kahane S."/>
            <person name="Friedman M.G."/>
            <person name="Rattei T."/>
            <person name="Myers G.S."/>
            <person name="Horn M."/>
        </authorList>
    </citation>
    <scope>NUCLEOTIDE SEQUENCE [LARGE SCALE GENOMIC DNA]</scope>
    <source>
        <strain evidence="4">UV7</strain>
    </source>
</reference>
<sequence length="320" mass="37250">MFKKLENWIHIFKLFLGLGFCMLKVFYITAVIFIFFFFIYPLIGKSTASFLLVNMSNQDEMPRHFRICHQELAPSINSDHLSDLNASASAQFCANSLQKILSILPTNKVTIVDLREESHGFINGDAVSWYGTRGWSNRGKTLDQIEDDQLQKLSKSGKQPFLVAYKQKTYPVLLFPRDIFTEEELAHSLNVDYLRLPVTDHCRPTDEIIDQFLEFVKTLSPDTWLHFHCSAGQGRTTTFLVMYDIVKNATKVSLENIVKRHEALGGINILSLPSDHFWKHEHAEQRAEFIRLFYEYCKDGHHLETPWSLWFEKKWHALND</sequence>
<dbReference type="EMBL" id="FR872580">
    <property type="protein sequence ID" value="CCB87480.1"/>
    <property type="molecule type" value="Genomic_DNA"/>
</dbReference>
<dbReference type="Proteomes" id="UP000000495">
    <property type="component" value="Chromosome"/>
</dbReference>
<keyword evidence="4" id="KW-1185">Reference proteome</keyword>
<protein>
    <recommendedName>
        <fullName evidence="2">Tyrosine specific protein phosphatases domain-containing protein</fullName>
    </recommendedName>
</protein>
<evidence type="ECO:0000259" key="2">
    <source>
        <dbReference type="PROSITE" id="PS50056"/>
    </source>
</evidence>
<dbReference type="PROSITE" id="PS50056">
    <property type="entry name" value="TYR_PHOSPHATASE_2"/>
    <property type="match status" value="1"/>
</dbReference>
<accession>F8L2G7</accession>
<gene>
    <name evidence="3" type="ordered locus">PUV_25300</name>
</gene>
<dbReference type="SUPFAM" id="SSF52799">
    <property type="entry name" value="(Phosphotyrosine protein) phosphatases II"/>
    <property type="match status" value="1"/>
</dbReference>
<dbReference type="AlphaFoldDB" id="F8L2G7"/>
<dbReference type="KEGG" id="puv:PUV_25300"/>
<organism evidence="3 4">
    <name type="scientific">Parachlamydia acanthamoebae (strain UV7)</name>
    <dbReference type="NCBI Taxonomy" id="765952"/>
    <lineage>
        <taxon>Bacteria</taxon>
        <taxon>Pseudomonadati</taxon>
        <taxon>Chlamydiota</taxon>
        <taxon>Chlamydiia</taxon>
        <taxon>Parachlamydiales</taxon>
        <taxon>Parachlamydiaceae</taxon>
        <taxon>Parachlamydia</taxon>
    </lineage>
</organism>
<dbReference type="HOGENOM" id="CLU_061993_0_0_0"/>
<dbReference type="InterPro" id="IPR029021">
    <property type="entry name" value="Prot-tyrosine_phosphatase-like"/>
</dbReference>
<dbReference type="SMART" id="SM01301">
    <property type="entry name" value="PTPlike_phytase"/>
    <property type="match status" value="1"/>
</dbReference>
<dbReference type="InterPro" id="IPR000387">
    <property type="entry name" value="Tyr_Pase_dom"/>
</dbReference>
<evidence type="ECO:0000313" key="3">
    <source>
        <dbReference type="EMBL" id="CCB87480.1"/>
    </source>
</evidence>
<reference key="1">
    <citation type="journal article" date="2011" name="Mol. Biol. Evol.">
        <title>Unity in variety -- the pan-genome of the Chlamydiae.</title>
        <authorList>
            <person name="Collingro A."/>
            <person name="Tischler P."/>
            <person name="Weinmaier T."/>
            <person name="Penz T."/>
            <person name="Heinz E."/>
            <person name="Brunham R.C."/>
            <person name="Read T.D."/>
            <person name="Bavoil P.M."/>
            <person name="Sachse K."/>
            <person name="Kahane S."/>
            <person name="Friedman M.G."/>
            <person name="Rattei T."/>
            <person name="Myers G.S.A."/>
            <person name="Horn M."/>
        </authorList>
    </citation>
    <scope>NUCLEOTIDE SEQUENCE</scope>
    <source>
        <strain>UV7</strain>
    </source>
</reference>
<feature type="transmembrane region" description="Helical" evidence="1">
    <location>
        <begin position="12"/>
        <end position="40"/>
    </location>
</feature>
<dbReference type="Pfam" id="PF14566">
    <property type="entry name" value="PTPlike_phytase"/>
    <property type="match status" value="1"/>
</dbReference>
<keyword evidence="1" id="KW-1133">Transmembrane helix</keyword>
<dbReference type="InterPro" id="IPR016130">
    <property type="entry name" value="Tyr_Pase_AS"/>
</dbReference>
<proteinExistence type="predicted"/>
<keyword evidence="1" id="KW-0812">Transmembrane</keyword>